<evidence type="ECO:0000313" key="2">
    <source>
        <dbReference type="EMBL" id="GAY78723.1"/>
    </source>
</evidence>
<proteinExistence type="predicted"/>
<sequence length="158" mass="18773">MIDQFKEKHHVNLLCDVLDVPRSTYYQAKQETESNRERENRELTERIQAIHTESKQRYGAPKIHILLKKEGYFVSLNLVQRLMKKANLRSIIIKKYRPQSSKRLVVERENLLAQDFTTATLNEKWAADITYIHTLKDGWCYLASVMDLHTRKIKCRKI</sequence>
<dbReference type="InterPro" id="IPR025948">
    <property type="entry name" value="HTH-like_dom"/>
</dbReference>
<accession>A0A4Y1ZIB7</accession>
<organism evidence="2 3">
    <name type="scientific">Sporolactobacillus inulinus</name>
    <dbReference type="NCBI Taxonomy" id="2078"/>
    <lineage>
        <taxon>Bacteria</taxon>
        <taxon>Bacillati</taxon>
        <taxon>Bacillota</taxon>
        <taxon>Bacilli</taxon>
        <taxon>Bacillales</taxon>
        <taxon>Sporolactobacillaceae</taxon>
        <taxon>Sporolactobacillus</taxon>
    </lineage>
</organism>
<dbReference type="Proteomes" id="UP000319716">
    <property type="component" value="Unassembled WGS sequence"/>
</dbReference>
<dbReference type="InterPro" id="IPR050900">
    <property type="entry name" value="Transposase_IS3/IS150/IS904"/>
</dbReference>
<feature type="domain" description="HTH-like" evidence="1">
    <location>
        <begin position="40"/>
        <end position="96"/>
    </location>
</feature>
<dbReference type="EMBL" id="BEXB01000058">
    <property type="protein sequence ID" value="GAY78723.1"/>
    <property type="molecule type" value="Genomic_DNA"/>
</dbReference>
<evidence type="ECO:0000313" key="3">
    <source>
        <dbReference type="Proteomes" id="UP000319716"/>
    </source>
</evidence>
<dbReference type="AlphaFoldDB" id="A0A4Y1ZIB7"/>
<comment type="caution">
    <text evidence="2">The sequence shown here is derived from an EMBL/GenBank/DDBJ whole genome shotgun (WGS) entry which is preliminary data.</text>
</comment>
<name>A0A4Y1ZIB7_9BACL</name>
<dbReference type="PANTHER" id="PTHR46889">
    <property type="entry name" value="TRANSPOSASE INSF FOR INSERTION SEQUENCE IS3B-RELATED"/>
    <property type="match status" value="1"/>
</dbReference>
<dbReference type="Pfam" id="PF13276">
    <property type="entry name" value="HTH_21"/>
    <property type="match status" value="1"/>
</dbReference>
<dbReference type="SUPFAM" id="SSF53098">
    <property type="entry name" value="Ribonuclease H-like"/>
    <property type="match status" value="1"/>
</dbReference>
<reference evidence="2 3" key="1">
    <citation type="submission" date="2017-11" db="EMBL/GenBank/DDBJ databases">
        <title>Draft Genome Sequence of Sporolactobacillus inulinus NBRC 111894 Isolated from Koso, a Japanese Sugar-Vegetable Fermented Beverage.</title>
        <authorList>
            <person name="Chiou T.Y."/>
            <person name="Oshima K."/>
            <person name="Suda W."/>
            <person name="Hattori M."/>
            <person name="Takahashi T."/>
        </authorList>
    </citation>
    <scope>NUCLEOTIDE SEQUENCE [LARGE SCALE GENOMIC DNA]</scope>
    <source>
        <strain evidence="2 3">NBRC111894</strain>
    </source>
</reference>
<gene>
    <name evidence="2" type="ORF">NBRC111894_4277</name>
</gene>
<protein>
    <submittedName>
        <fullName evidence="2">Mobile element protein</fullName>
    </submittedName>
</protein>
<dbReference type="InterPro" id="IPR012337">
    <property type="entry name" value="RNaseH-like_sf"/>
</dbReference>
<evidence type="ECO:0000259" key="1">
    <source>
        <dbReference type="Pfam" id="PF13276"/>
    </source>
</evidence>